<keyword evidence="2" id="KW-0677">Repeat</keyword>
<dbReference type="InterPro" id="IPR035984">
    <property type="entry name" value="Acyl-CoA-binding_sf"/>
</dbReference>
<dbReference type="Proteomes" id="UP000466442">
    <property type="component" value="Unassembled WGS sequence"/>
</dbReference>
<evidence type="ECO:0000256" key="4">
    <source>
        <dbReference type="ARBA" id="ARBA00023121"/>
    </source>
</evidence>
<dbReference type="Pfam" id="PF00887">
    <property type="entry name" value="ACBP"/>
    <property type="match status" value="1"/>
</dbReference>
<organism evidence="5 6">
    <name type="scientific">Apolygus lucorum</name>
    <name type="common">Small green plant bug</name>
    <name type="synonym">Lygocoris lucorum</name>
    <dbReference type="NCBI Taxonomy" id="248454"/>
    <lineage>
        <taxon>Eukaryota</taxon>
        <taxon>Metazoa</taxon>
        <taxon>Ecdysozoa</taxon>
        <taxon>Arthropoda</taxon>
        <taxon>Hexapoda</taxon>
        <taxon>Insecta</taxon>
        <taxon>Pterygota</taxon>
        <taxon>Neoptera</taxon>
        <taxon>Paraneoptera</taxon>
        <taxon>Hemiptera</taxon>
        <taxon>Heteroptera</taxon>
        <taxon>Panheteroptera</taxon>
        <taxon>Cimicomorpha</taxon>
        <taxon>Miridae</taxon>
        <taxon>Mirini</taxon>
        <taxon>Apolygus</taxon>
    </lineage>
</organism>
<dbReference type="GO" id="GO:0000062">
    <property type="term" value="F:fatty-acyl-CoA binding"/>
    <property type="evidence" value="ECO:0007669"/>
    <property type="project" value="InterPro"/>
</dbReference>
<dbReference type="PANTHER" id="PTHR24119">
    <property type="entry name" value="ACYL-COA-BINDING DOMAIN-CONTAINING PROTEIN 6"/>
    <property type="match status" value="1"/>
</dbReference>
<dbReference type="OrthoDB" id="10254927at2759"/>
<keyword evidence="6" id="KW-1185">Reference proteome</keyword>
<dbReference type="AlphaFoldDB" id="A0A6A4J0G7"/>
<evidence type="ECO:0000256" key="1">
    <source>
        <dbReference type="ARBA" id="ARBA00018419"/>
    </source>
</evidence>
<keyword evidence="3" id="KW-0040">ANK repeat</keyword>
<evidence type="ECO:0000313" key="5">
    <source>
        <dbReference type="EMBL" id="KAF6200483.1"/>
    </source>
</evidence>
<dbReference type="PANTHER" id="PTHR24119:SF0">
    <property type="entry name" value="ACYL-COA-BINDING DOMAIN-CONTAINING PROTEIN 6"/>
    <property type="match status" value="1"/>
</dbReference>
<dbReference type="SMART" id="SM00248">
    <property type="entry name" value="ANK"/>
    <property type="match status" value="2"/>
</dbReference>
<dbReference type="Pfam" id="PF12796">
    <property type="entry name" value="Ank_2"/>
    <property type="match status" value="1"/>
</dbReference>
<dbReference type="PROSITE" id="PS00880">
    <property type="entry name" value="ACB_1"/>
    <property type="match status" value="1"/>
</dbReference>
<evidence type="ECO:0000256" key="3">
    <source>
        <dbReference type="ARBA" id="ARBA00023043"/>
    </source>
</evidence>
<dbReference type="SUPFAM" id="SSF47027">
    <property type="entry name" value="Acyl-CoA binding protein"/>
    <property type="match status" value="1"/>
</dbReference>
<dbReference type="Gene3D" id="1.25.40.20">
    <property type="entry name" value="Ankyrin repeat-containing domain"/>
    <property type="match status" value="1"/>
</dbReference>
<dbReference type="PROSITE" id="PS50088">
    <property type="entry name" value="ANK_REPEAT"/>
    <property type="match status" value="2"/>
</dbReference>
<gene>
    <name evidence="5" type="ORF">GE061_004926</name>
</gene>
<dbReference type="InterPro" id="IPR014352">
    <property type="entry name" value="FERM/acyl-CoA-bd_prot_sf"/>
</dbReference>
<dbReference type="SUPFAM" id="SSF48403">
    <property type="entry name" value="Ankyrin repeat"/>
    <property type="match status" value="1"/>
</dbReference>
<reference evidence="5" key="1">
    <citation type="journal article" date="2021" name="Mol. Ecol. Resour.">
        <title>Apolygus lucorum genome provides insights into omnivorousness and mesophyll feeding.</title>
        <authorList>
            <person name="Liu Y."/>
            <person name="Liu H."/>
            <person name="Wang H."/>
            <person name="Huang T."/>
            <person name="Liu B."/>
            <person name="Yang B."/>
            <person name="Yin L."/>
            <person name="Li B."/>
            <person name="Zhang Y."/>
            <person name="Zhang S."/>
            <person name="Jiang F."/>
            <person name="Zhang X."/>
            <person name="Ren Y."/>
            <person name="Wang B."/>
            <person name="Wang S."/>
            <person name="Lu Y."/>
            <person name="Wu K."/>
            <person name="Fan W."/>
            <person name="Wang G."/>
        </authorList>
    </citation>
    <scope>NUCLEOTIDE SEQUENCE</scope>
    <source>
        <strain evidence="5">12Hb</strain>
    </source>
</reference>
<dbReference type="PRINTS" id="PR01415">
    <property type="entry name" value="ANKYRIN"/>
</dbReference>
<comment type="caution">
    <text evidence="5">The sequence shown here is derived from an EMBL/GenBank/DDBJ whole genome shotgun (WGS) entry which is preliminary data.</text>
</comment>
<keyword evidence="4" id="KW-0446">Lipid-binding</keyword>
<name>A0A6A4J0G7_APOLU</name>
<dbReference type="InterPro" id="IPR022408">
    <property type="entry name" value="Acyl-CoA-binding_prot_CS"/>
</dbReference>
<dbReference type="PRINTS" id="PR00689">
    <property type="entry name" value="ACOABINDINGP"/>
</dbReference>
<dbReference type="InterPro" id="IPR036770">
    <property type="entry name" value="Ankyrin_rpt-contain_sf"/>
</dbReference>
<protein>
    <recommendedName>
        <fullName evidence="1">Acyl-CoA-binding domain-containing protein 6</fullName>
    </recommendedName>
</protein>
<evidence type="ECO:0000256" key="2">
    <source>
        <dbReference type="ARBA" id="ARBA00022737"/>
    </source>
</evidence>
<dbReference type="InterPro" id="IPR000582">
    <property type="entry name" value="Acyl-CoA-binding_protein"/>
</dbReference>
<sequence>MNTVDEDLRARFAAAASHLPMLVPSLAPEYLLKFYGLYKQATVGKCYTPKPSWYQFESKQKWEAWNGLGDMTTEDAINGYISLMSEIAPDWEKESLGSGNGWVSVSTMRDSDSDLDEDDKDIFDHVKEGELEKVKNYDGDINVLDEEEEGMGLLHWAADRGNEDMVKCLLDKGININLRDSDGQTALHYACSCAHKAVVQLLVDHGADTNIACDEGFLPIDVADEDEIKKIIKSCNNIS</sequence>
<dbReference type="PROSITE" id="PS51228">
    <property type="entry name" value="ACB_2"/>
    <property type="match status" value="1"/>
</dbReference>
<dbReference type="InterPro" id="IPR002110">
    <property type="entry name" value="Ankyrin_rpt"/>
</dbReference>
<accession>A0A6A4J0G7</accession>
<dbReference type="PROSITE" id="PS50297">
    <property type="entry name" value="ANK_REP_REGION"/>
    <property type="match status" value="2"/>
</dbReference>
<dbReference type="EMBL" id="WIXP02000013">
    <property type="protein sequence ID" value="KAF6200483.1"/>
    <property type="molecule type" value="Genomic_DNA"/>
</dbReference>
<dbReference type="Gene3D" id="1.20.80.10">
    <property type="match status" value="1"/>
</dbReference>
<evidence type="ECO:0000313" key="6">
    <source>
        <dbReference type="Proteomes" id="UP000466442"/>
    </source>
</evidence>
<proteinExistence type="predicted"/>